<protein>
    <submittedName>
        <fullName evidence="1">Uncharacterized protein</fullName>
    </submittedName>
</protein>
<dbReference type="InterPro" id="IPR011990">
    <property type="entry name" value="TPR-like_helical_dom_sf"/>
</dbReference>
<dbReference type="Gene3D" id="1.25.40.10">
    <property type="entry name" value="Tetratricopeptide repeat domain"/>
    <property type="match status" value="1"/>
</dbReference>
<organism evidence="1 2">
    <name type="scientific">Helicostylum pulchrum</name>
    <dbReference type="NCBI Taxonomy" id="562976"/>
    <lineage>
        <taxon>Eukaryota</taxon>
        <taxon>Fungi</taxon>
        <taxon>Fungi incertae sedis</taxon>
        <taxon>Mucoromycota</taxon>
        <taxon>Mucoromycotina</taxon>
        <taxon>Mucoromycetes</taxon>
        <taxon>Mucorales</taxon>
        <taxon>Mucorineae</taxon>
        <taxon>Mucoraceae</taxon>
        <taxon>Helicostylum</taxon>
    </lineage>
</organism>
<evidence type="ECO:0000313" key="2">
    <source>
        <dbReference type="Proteomes" id="UP001476247"/>
    </source>
</evidence>
<comment type="caution">
    <text evidence="1">The sequence shown here is derived from an EMBL/GenBank/DDBJ whole genome shotgun (WGS) entry which is preliminary data.</text>
</comment>
<proteinExistence type="predicted"/>
<gene>
    <name evidence="1" type="ORF">HPULCUR_008818</name>
</gene>
<accession>A0ABP9Y8P6</accession>
<keyword evidence="2" id="KW-1185">Reference proteome</keyword>
<dbReference type="Proteomes" id="UP001476247">
    <property type="component" value="Unassembled WGS sequence"/>
</dbReference>
<sequence>MDPVIVSTWHNRVAQYLIWVMYYEGDRGVTMDEESGFQWFILAANNGCSDAMTSTAKYCIGVEIVGDTLKTVVAWLEKMANKDDFYAKIINNGTLYLFGNKDFELSTTHVKPKIISILNLREEYRLISPIQYIEQECDPRMPDSK</sequence>
<reference evidence="1 2" key="1">
    <citation type="submission" date="2024-04" db="EMBL/GenBank/DDBJ databases">
        <title>genome sequences of Mucor flavus KT1a and Helicostylum pulchrum KT1b strains isolation_sourced from the surface of a dry-aged beef.</title>
        <authorList>
            <person name="Toyotome T."/>
            <person name="Hosono M."/>
            <person name="Torimaru M."/>
            <person name="Fukuda K."/>
            <person name="Mikami N."/>
        </authorList>
    </citation>
    <scope>NUCLEOTIDE SEQUENCE [LARGE SCALE GENOMIC DNA]</scope>
    <source>
        <strain evidence="1 2">KT1b</strain>
    </source>
</reference>
<name>A0ABP9Y8P6_9FUNG</name>
<dbReference type="SUPFAM" id="SSF81901">
    <property type="entry name" value="HCP-like"/>
    <property type="match status" value="1"/>
</dbReference>
<evidence type="ECO:0000313" key="1">
    <source>
        <dbReference type="EMBL" id="GAA5803339.1"/>
    </source>
</evidence>
<dbReference type="EMBL" id="BAABUJ010000027">
    <property type="protein sequence ID" value="GAA5803339.1"/>
    <property type="molecule type" value="Genomic_DNA"/>
</dbReference>